<dbReference type="Proteomes" id="UP000824072">
    <property type="component" value="Unassembled WGS sequence"/>
</dbReference>
<feature type="region of interest" description="Disordered" evidence="1">
    <location>
        <begin position="156"/>
        <end position="217"/>
    </location>
</feature>
<dbReference type="SUPFAM" id="SSF49879">
    <property type="entry name" value="SMAD/FHA domain"/>
    <property type="match status" value="1"/>
</dbReference>
<dbReference type="Gene3D" id="2.60.200.20">
    <property type="match status" value="1"/>
</dbReference>
<sequence length="237" mass="26596">MSDGLYEILALAARYFFAGLFLLIVFRAWRITVRDGRRARKLRRYSPETGLCGELVVIEGNEKARKGMRYPVIREGVIGSGRFADVRIRHSSIRKIHARFEWKPDGLHIRSDGSAKIFASDGTRARSLIARDGDRFTLGSVQLLLVLLDGETASAQSSASEEDDLFLAPPVSPARQPNEGAASISDRPDPDAALYGRPSSRDRFSERNPENVRRRVDEIFDLSEDELFRSDDEDGEP</sequence>
<dbReference type="AlphaFoldDB" id="A0A9D1IA53"/>
<proteinExistence type="predicted"/>
<evidence type="ECO:0000313" key="5">
    <source>
        <dbReference type="Proteomes" id="UP000824072"/>
    </source>
</evidence>
<dbReference type="EMBL" id="DVMU01000030">
    <property type="protein sequence ID" value="HIU33183.1"/>
    <property type="molecule type" value="Genomic_DNA"/>
</dbReference>
<organism evidence="4 5">
    <name type="scientific">Candidatus Pullichristensenella excrementigallinarum</name>
    <dbReference type="NCBI Taxonomy" id="2840907"/>
    <lineage>
        <taxon>Bacteria</taxon>
        <taxon>Bacillati</taxon>
        <taxon>Bacillota</taxon>
        <taxon>Clostridia</taxon>
        <taxon>Candidatus Pullichristensenella</taxon>
    </lineage>
</organism>
<keyword evidence="2" id="KW-1133">Transmembrane helix</keyword>
<evidence type="ECO:0000313" key="4">
    <source>
        <dbReference type="EMBL" id="HIU33183.1"/>
    </source>
</evidence>
<keyword evidence="2" id="KW-0472">Membrane</keyword>
<feature type="domain" description="FHA" evidence="3">
    <location>
        <begin position="77"/>
        <end position="139"/>
    </location>
</feature>
<name>A0A9D1IA53_9FIRM</name>
<gene>
    <name evidence="4" type="ORF">IAB02_01340</name>
</gene>
<feature type="transmembrane region" description="Helical" evidence="2">
    <location>
        <begin position="12"/>
        <end position="33"/>
    </location>
</feature>
<accession>A0A9D1IA53</accession>
<feature type="compositionally biased region" description="Basic and acidic residues" evidence="1">
    <location>
        <begin position="199"/>
        <end position="217"/>
    </location>
</feature>
<dbReference type="Pfam" id="PF00498">
    <property type="entry name" value="FHA"/>
    <property type="match status" value="1"/>
</dbReference>
<reference evidence="4" key="2">
    <citation type="journal article" date="2021" name="PeerJ">
        <title>Extensive microbial diversity within the chicken gut microbiome revealed by metagenomics and culture.</title>
        <authorList>
            <person name="Gilroy R."/>
            <person name="Ravi A."/>
            <person name="Getino M."/>
            <person name="Pursley I."/>
            <person name="Horton D.L."/>
            <person name="Alikhan N.F."/>
            <person name="Baker D."/>
            <person name="Gharbi K."/>
            <person name="Hall N."/>
            <person name="Watson M."/>
            <person name="Adriaenssens E.M."/>
            <person name="Foster-Nyarko E."/>
            <person name="Jarju S."/>
            <person name="Secka A."/>
            <person name="Antonio M."/>
            <person name="Oren A."/>
            <person name="Chaudhuri R.R."/>
            <person name="La Ragione R."/>
            <person name="Hildebrand F."/>
            <person name="Pallen M.J."/>
        </authorList>
    </citation>
    <scope>NUCLEOTIDE SEQUENCE</scope>
    <source>
        <strain evidence="4">ChiHcec3-11533</strain>
    </source>
</reference>
<dbReference type="InterPro" id="IPR000253">
    <property type="entry name" value="FHA_dom"/>
</dbReference>
<dbReference type="InterPro" id="IPR008984">
    <property type="entry name" value="SMAD_FHA_dom_sf"/>
</dbReference>
<keyword evidence="2" id="KW-0812">Transmembrane</keyword>
<evidence type="ECO:0000256" key="1">
    <source>
        <dbReference type="SAM" id="MobiDB-lite"/>
    </source>
</evidence>
<evidence type="ECO:0000259" key="3">
    <source>
        <dbReference type="Pfam" id="PF00498"/>
    </source>
</evidence>
<reference evidence="4" key="1">
    <citation type="submission" date="2020-10" db="EMBL/GenBank/DDBJ databases">
        <authorList>
            <person name="Gilroy R."/>
        </authorList>
    </citation>
    <scope>NUCLEOTIDE SEQUENCE</scope>
    <source>
        <strain evidence="4">ChiHcec3-11533</strain>
    </source>
</reference>
<protein>
    <submittedName>
        <fullName evidence="4">FHA domain-containing protein</fullName>
    </submittedName>
</protein>
<comment type="caution">
    <text evidence="4">The sequence shown here is derived from an EMBL/GenBank/DDBJ whole genome shotgun (WGS) entry which is preliminary data.</text>
</comment>
<dbReference type="CDD" id="cd00060">
    <property type="entry name" value="FHA"/>
    <property type="match status" value="1"/>
</dbReference>
<evidence type="ECO:0000256" key="2">
    <source>
        <dbReference type="SAM" id="Phobius"/>
    </source>
</evidence>